<keyword evidence="3" id="KW-1185">Reference proteome</keyword>
<evidence type="ECO:0000313" key="2">
    <source>
        <dbReference type="EMBL" id="KAJ8311107.1"/>
    </source>
</evidence>
<feature type="compositionally biased region" description="Polar residues" evidence="1">
    <location>
        <begin position="13"/>
        <end position="30"/>
    </location>
</feature>
<organism evidence="2 3">
    <name type="scientific">Tegillarca granosa</name>
    <name type="common">Malaysian cockle</name>
    <name type="synonym">Anadara granosa</name>
    <dbReference type="NCBI Taxonomy" id="220873"/>
    <lineage>
        <taxon>Eukaryota</taxon>
        <taxon>Metazoa</taxon>
        <taxon>Spiralia</taxon>
        <taxon>Lophotrochozoa</taxon>
        <taxon>Mollusca</taxon>
        <taxon>Bivalvia</taxon>
        <taxon>Autobranchia</taxon>
        <taxon>Pteriomorphia</taxon>
        <taxon>Arcoida</taxon>
        <taxon>Arcoidea</taxon>
        <taxon>Arcidae</taxon>
        <taxon>Tegillarca</taxon>
    </lineage>
</organism>
<name>A0ABQ9F140_TEGGR</name>
<comment type="caution">
    <text evidence="2">The sequence shown here is derived from an EMBL/GenBank/DDBJ whole genome shotgun (WGS) entry which is preliminary data.</text>
</comment>
<protein>
    <submittedName>
        <fullName evidence="2">Uncharacterized protein</fullName>
    </submittedName>
</protein>
<sequence length="67" mass="7652">MIDNFVIFTSNSKSLTQAPQQHNHNNSDISYTEPDEEKFTDLNETANKFTKGRTGDTTEIESFDTHL</sequence>
<accession>A0ABQ9F140</accession>
<feature type="region of interest" description="Disordered" evidence="1">
    <location>
        <begin position="13"/>
        <end position="67"/>
    </location>
</feature>
<evidence type="ECO:0000256" key="1">
    <source>
        <dbReference type="SAM" id="MobiDB-lite"/>
    </source>
</evidence>
<feature type="compositionally biased region" description="Acidic residues" evidence="1">
    <location>
        <begin position="58"/>
        <end position="67"/>
    </location>
</feature>
<dbReference type="EMBL" id="JARBDR010000576">
    <property type="protein sequence ID" value="KAJ8311107.1"/>
    <property type="molecule type" value="Genomic_DNA"/>
</dbReference>
<dbReference type="Proteomes" id="UP001217089">
    <property type="component" value="Unassembled WGS sequence"/>
</dbReference>
<reference evidence="2 3" key="1">
    <citation type="submission" date="2022-12" db="EMBL/GenBank/DDBJ databases">
        <title>Chromosome-level genome of Tegillarca granosa.</title>
        <authorList>
            <person name="Kim J."/>
        </authorList>
    </citation>
    <scope>NUCLEOTIDE SEQUENCE [LARGE SCALE GENOMIC DNA]</scope>
    <source>
        <strain evidence="2">Teg-2019</strain>
        <tissue evidence="2">Adductor muscle</tissue>
    </source>
</reference>
<gene>
    <name evidence="2" type="ORF">KUTeg_011342</name>
</gene>
<proteinExistence type="predicted"/>
<evidence type="ECO:0000313" key="3">
    <source>
        <dbReference type="Proteomes" id="UP001217089"/>
    </source>
</evidence>